<dbReference type="AlphaFoldDB" id="A0A1H3UE12"/>
<evidence type="ECO:0000313" key="2">
    <source>
        <dbReference type="EMBL" id="SDZ60690.1"/>
    </source>
</evidence>
<keyword evidence="1" id="KW-0472">Membrane</keyword>
<evidence type="ECO:0000313" key="3">
    <source>
        <dbReference type="Proteomes" id="UP000199632"/>
    </source>
</evidence>
<protein>
    <submittedName>
        <fullName evidence="2">Uncharacterized protein</fullName>
    </submittedName>
</protein>
<evidence type="ECO:0000256" key="1">
    <source>
        <dbReference type="SAM" id="Phobius"/>
    </source>
</evidence>
<gene>
    <name evidence="2" type="ORF">SAMN05421684_7092</name>
</gene>
<keyword evidence="1" id="KW-0812">Transmembrane</keyword>
<dbReference type="STRING" id="137265.SAMN05421684_7092"/>
<keyword evidence="3" id="KW-1185">Reference proteome</keyword>
<reference evidence="3" key="1">
    <citation type="submission" date="2016-10" db="EMBL/GenBank/DDBJ databases">
        <authorList>
            <person name="Varghese N."/>
            <person name="Submissions S."/>
        </authorList>
    </citation>
    <scope>NUCLEOTIDE SEQUENCE [LARGE SCALE GENOMIC DNA]</scope>
    <source>
        <strain evidence="3">DSM 44718</strain>
    </source>
</reference>
<organism evidence="2 3">
    <name type="scientific">Asanoa ishikariensis</name>
    <dbReference type="NCBI Taxonomy" id="137265"/>
    <lineage>
        <taxon>Bacteria</taxon>
        <taxon>Bacillati</taxon>
        <taxon>Actinomycetota</taxon>
        <taxon>Actinomycetes</taxon>
        <taxon>Micromonosporales</taxon>
        <taxon>Micromonosporaceae</taxon>
        <taxon>Asanoa</taxon>
    </lineage>
</organism>
<accession>A0A1H3UE12</accession>
<sequence>MAFMRALGLRIAAVGAVVLVLGGMLTWSAGLWPGADGPRAIVDHCYLTYDRQENTHSRCVGNWTRGDRGYSGPIHGVDVSRSWQATTVEPNDAGEWELTVPESAKRQLVLADSRQAWVLSPRSLPWVLTPVVPAALLLALGWSVTSLLRHLASRRRSASPRT</sequence>
<dbReference type="RefSeq" id="WP_090801763.1">
    <property type="nucleotide sequence ID" value="NZ_BOND01000005.1"/>
</dbReference>
<proteinExistence type="predicted"/>
<dbReference type="Proteomes" id="UP000199632">
    <property type="component" value="Unassembled WGS sequence"/>
</dbReference>
<feature type="transmembrane region" description="Helical" evidence="1">
    <location>
        <begin position="7"/>
        <end position="29"/>
    </location>
</feature>
<feature type="transmembrane region" description="Helical" evidence="1">
    <location>
        <begin position="127"/>
        <end position="148"/>
    </location>
</feature>
<keyword evidence="1" id="KW-1133">Transmembrane helix</keyword>
<dbReference type="EMBL" id="FNQB01000004">
    <property type="protein sequence ID" value="SDZ60690.1"/>
    <property type="molecule type" value="Genomic_DNA"/>
</dbReference>
<name>A0A1H3UE12_9ACTN</name>